<evidence type="ECO:0000256" key="3">
    <source>
        <dbReference type="ARBA" id="ARBA00022989"/>
    </source>
</evidence>
<evidence type="ECO:0000256" key="5">
    <source>
        <dbReference type="SAM" id="Phobius"/>
    </source>
</evidence>
<feature type="domain" description="O-antigen ligase-related" evidence="6">
    <location>
        <begin position="284"/>
        <end position="422"/>
    </location>
</feature>
<dbReference type="GO" id="GO:0016020">
    <property type="term" value="C:membrane"/>
    <property type="evidence" value="ECO:0007669"/>
    <property type="project" value="UniProtKB-SubCell"/>
</dbReference>
<dbReference type="Pfam" id="PF04932">
    <property type="entry name" value="Wzy_C"/>
    <property type="match status" value="1"/>
</dbReference>
<keyword evidence="4 5" id="KW-0472">Membrane</keyword>
<feature type="transmembrane region" description="Helical" evidence="5">
    <location>
        <begin position="141"/>
        <end position="158"/>
    </location>
</feature>
<feature type="transmembrane region" description="Helical" evidence="5">
    <location>
        <begin position="468"/>
        <end position="489"/>
    </location>
</feature>
<feature type="transmembrane region" description="Helical" evidence="5">
    <location>
        <begin position="104"/>
        <end position="121"/>
    </location>
</feature>
<dbReference type="PANTHER" id="PTHR37422:SF13">
    <property type="entry name" value="LIPOPOLYSACCHARIDE BIOSYNTHESIS PROTEIN PA4999-RELATED"/>
    <property type="match status" value="1"/>
</dbReference>
<accession>A0A365XNV4</accession>
<name>A0A365XNV4_9BACT</name>
<feature type="transmembrane region" description="Helical" evidence="5">
    <location>
        <begin position="321"/>
        <end position="339"/>
    </location>
</feature>
<feature type="transmembrane region" description="Helical" evidence="5">
    <location>
        <begin position="56"/>
        <end position="74"/>
    </location>
</feature>
<dbReference type="EMBL" id="QFFJ01000003">
    <property type="protein sequence ID" value="RBL88019.1"/>
    <property type="molecule type" value="Genomic_DNA"/>
</dbReference>
<dbReference type="AlphaFoldDB" id="A0A365XNV4"/>
<feature type="transmembrane region" description="Helical" evidence="5">
    <location>
        <begin position="197"/>
        <end position="214"/>
    </location>
</feature>
<evidence type="ECO:0000256" key="1">
    <source>
        <dbReference type="ARBA" id="ARBA00004141"/>
    </source>
</evidence>
<reference evidence="7 8" key="1">
    <citation type="submission" date="2018-05" db="EMBL/GenBank/DDBJ databases">
        <title>Chitinophaga sp. K3CV102501T nov., isolated from isolated from a monsoon evergreen broad-leaved forest soil.</title>
        <authorList>
            <person name="Lv Y."/>
        </authorList>
    </citation>
    <scope>NUCLEOTIDE SEQUENCE [LARGE SCALE GENOMIC DNA]</scope>
    <source>
        <strain evidence="7 8">GDMCC 1.1325</strain>
    </source>
</reference>
<dbReference type="InterPro" id="IPR051533">
    <property type="entry name" value="WaaL-like"/>
</dbReference>
<sequence length="504" mass="56919">MNYTNTNKKTGIFTAFINMIRHQIGERKLNSPLGYILMGLAAMVMSFAIARIDERIGLLVIAGLLGGTLTFICLFNTRLGFYITVTLSFFAFYINRLISESLPVGLGVDALIALTFIGIYFRKTIVREKYWQHTRNPITTAYFVFVAFFLVEFFNPSMDSIPGWIFAFRKFLNFLMILYTALYIFKDIEAVKEFIKLWLGLSLLAGLYGCFQEWHGLLGFEDSWVNRDPLRYKLYFQAGSMRKFSFLSDPTAYGMLMADAVIFALVLAMGTVNRKLRWTLIGICIPMILGMAFSGTRTAYAMLPAGIIFFIMMTITSKRTLAFAIMAVMMFVFILFGPVHNGTISRIRTTFLLSDDASFNVRDINRERIQPYILRHPLGGGLSTSGVVGAQYNPGHTLAGFPPDSGYLKSALEMGWVGLALTCFTYFIILRTGIRNYYRSRSPEIKGYYAAIVAALYGYIIAHYTQVAIGQIPGCFFFYAMLAAIIKLITFDKEQPNTNNPITI</sequence>
<feature type="transmembrane region" description="Helical" evidence="5">
    <location>
        <begin position="79"/>
        <end position="98"/>
    </location>
</feature>
<proteinExistence type="predicted"/>
<evidence type="ECO:0000256" key="2">
    <source>
        <dbReference type="ARBA" id="ARBA00022692"/>
    </source>
</evidence>
<feature type="transmembrane region" description="Helical" evidence="5">
    <location>
        <begin position="414"/>
        <end position="434"/>
    </location>
</feature>
<feature type="transmembrane region" description="Helical" evidence="5">
    <location>
        <begin position="164"/>
        <end position="185"/>
    </location>
</feature>
<protein>
    <recommendedName>
        <fullName evidence="6">O-antigen ligase-related domain-containing protein</fullName>
    </recommendedName>
</protein>
<evidence type="ECO:0000259" key="6">
    <source>
        <dbReference type="Pfam" id="PF04932"/>
    </source>
</evidence>
<dbReference type="RefSeq" id="WP_113619846.1">
    <property type="nucleotide sequence ID" value="NZ_QFFJ01000003.1"/>
</dbReference>
<evidence type="ECO:0000313" key="8">
    <source>
        <dbReference type="Proteomes" id="UP000253410"/>
    </source>
</evidence>
<dbReference type="PANTHER" id="PTHR37422">
    <property type="entry name" value="TEICHURONIC ACID BIOSYNTHESIS PROTEIN TUAE"/>
    <property type="match status" value="1"/>
</dbReference>
<comment type="caution">
    <text evidence="7">The sequence shown here is derived from an EMBL/GenBank/DDBJ whole genome shotgun (WGS) entry which is preliminary data.</text>
</comment>
<organism evidence="7 8">
    <name type="scientific">Chitinophaga flava</name>
    <dbReference type="NCBI Taxonomy" id="2259036"/>
    <lineage>
        <taxon>Bacteria</taxon>
        <taxon>Pseudomonadati</taxon>
        <taxon>Bacteroidota</taxon>
        <taxon>Chitinophagia</taxon>
        <taxon>Chitinophagales</taxon>
        <taxon>Chitinophagaceae</taxon>
        <taxon>Chitinophaga</taxon>
    </lineage>
</organism>
<feature type="transmembrane region" description="Helical" evidence="5">
    <location>
        <begin position="446"/>
        <end position="462"/>
    </location>
</feature>
<evidence type="ECO:0000256" key="4">
    <source>
        <dbReference type="ARBA" id="ARBA00023136"/>
    </source>
</evidence>
<dbReference type="Proteomes" id="UP000253410">
    <property type="component" value="Unassembled WGS sequence"/>
</dbReference>
<keyword evidence="3 5" id="KW-1133">Transmembrane helix</keyword>
<feature type="transmembrane region" description="Helical" evidence="5">
    <location>
        <begin position="299"/>
        <end position="316"/>
    </location>
</feature>
<keyword evidence="2 5" id="KW-0812">Transmembrane</keyword>
<dbReference type="InterPro" id="IPR007016">
    <property type="entry name" value="O-antigen_ligase-rel_domated"/>
</dbReference>
<feature type="transmembrane region" description="Helical" evidence="5">
    <location>
        <begin position="251"/>
        <end position="269"/>
    </location>
</feature>
<keyword evidence="8" id="KW-1185">Reference proteome</keyword>
<feature type="transmembrane region" description="Helical" evidence="5">
    <location>
        <begin position="29"/>
        <end position="50"/>
    </location>
</feature>
<dbReference type="OrthoDB" id="783093at2"/>
<evidence type="ECO:0000313" key="7">
    <source>
        <dbReference type="EMBL" id="RBL88019.1"/>
    </source>
</evidence>
<comment type="subcellular location">
    <subcellularLocation>
        <location evidence="1">Membrane</location>
        <topology evidence="1">Multi-pass membrane protein</topology>
    </subcellularLocation>
</comment>
<gene>
    <name evidence="7" type="ORF">DF182_31275</name>
</gene>